<dbReference type="EMBL" id="NEVK01000008">
    <property type="protein sequence ID" value="OZI16218.1"/>
    <property type="molecule type" value="Genomic_DNA"/>
</dbReference>
<dbReference type="Gene3D" id="3.40.1350.10">
    <property type="match status" value="1"/>
</dbReference>
<dbReference type="GO" id="GO:0003676">
    <property type="term" value="F:nucleic acid binding"/>
    <property type="evidence" value="ECO:0007669"/>
    <property type="project" value="InterPro"/>
</dbReference>
<dbReference type="InterPro" id="IPR011856">
    <property type="entry name" value="tRNA_endonuc-like_dom_sf"/>
</dbReference>
<evidence type="ECO:0000313" key="2">
    <source>
        <dbReference type="Proteomes" id="UP000216947"/>
    </source>
</evidence>
<reference evidence="2" key="1">
    <citation type="submission" date="2017-05" db="EMBL/GenBank/DDBJ databases">
        <title>Complete and WGS of Bordetella genogroups.</title>
        <authorList>
            <person name="Spilker T."/>
            <person name="Lipuma J."/>
        </authorList>
    </citation>
    <scope>NUCLEOTIDE SEQUENCE [LARGE SCALE GENOMIC DNA]</scope>
    <source>
        <strain evidence="2">AU18089</strain>
    </source>
</reference>
<protein>
    <submittedName>
        <fullName evidence="1">Oxidoreductase</fullName>
    </submittedName>
</protein>
<proteinExistence type="predicted"/>
<accession>A0A261QTY8</accession>
<sequence>MPVYEMRSDTIRPLQEVTFSSLGLHERADIQRLLRECIDVISPDTLVISEEFNSWSEGNRRIDLLGVHKTGDLVVIELKRDDAGHMELQALRYAAMVSTMTLAQAIDTYQTYLSSRGIPGDEAERKIADFLEIDAKFGESVRIVLAASTFHKEITSTVLWLNDRGLNISCARLTPYSNDGKVFLDVDRFIPLPGAEEYQIAVRNKVAVERIAESERIARSLAKYSLHTPFKDFNSLSKRDLIFNVVKVALELNVGVQQIQEAIPWKRDLFVSAKGSLPIDEFLRQEGPRATAAGLNLERHYFKDQKRLLEHAGMTHLMRRDWGPKTEQAVQNVIRLLPVGHGVTYSLQEGDESV</sequence>
<dbReference type="RefSeq" id="WP_094797380.1">
    <property type="nucleotide sequence ID" value="NZ_NEVK01000008.1"/>
</dbReference>
<organism evidence="1 2">
    <name type="scientific">Bordetella genomosp. 7</name>
    <dbReference type="NCBI Taxonomy" id="1416805"/>
    <lineage>
        <taxon>Bacteria</taxon>
        <taxon>Pseudomonadati</taxon>
        <taxon>Pseudomonadota</taxon>
        <taxon>Betaproteobacteria</taxon>
        <taxon>Burkholderiales</taxon>
        <taxon>Alcaligenaceae</taxon>
        <taxon>Bordetella</taxon>
    </lineage>
</organism>
<name>A0A261QTY8_9BORD</name>
<dbReference type="Proteomes" id="UP000216947">
    <property type="component" value="Unassembled WGS sequence"/>
</dbReference>
<gene>
    <name evidence="1" type="ORF">CAL19_16090</name>
</gene>
<dbReference type="AlphaFoldDB" id="A0A261QTY8"/>
<comment type="caution">
    <text evidence="1">The sequence shown here is derived from an EMBL/GenBank/DDBJ whole genome shotgun (WGS) entry which is preliminary data.</text>
</comment>
<keyword evidence="2" id="KW-1185">Reference proteome</keyword>
<evidence type="ECO:0000313" key="1">
    <source>
        <dbReference type="EMBL" id="OZI16218.1"/>
    </source>
</evidence>